<gene>
    <name evidence="1" type="ORF">CFP56_004915</name>
</gene>
<reference evidence="1 2" key="1">
    <citation type="journal article" date="2018" name="Sci. Data">
        <title>The draft genome sequence of cork oak.</title>
        <authorList>
            <person name="Ramos A.M."/>
            <person name="Usie A."/>
            <person name="Barbosa P."/>
            <person name="Barros P.M."/>
            <person name="Capote T."/>
            <person name="Chaves I."/>
            <person name="Simoes F."/>
            <person name="Abreu I."/>
            <person name="Carrasquinho I."/>
            <person name="Faro C."/>
            <person name="Guimaraes J.B."/>
            <person name="Mendonca D."/>
            <person name="Nobrega F."/>
            <person name="Rodrigues L."/>
            <person name="Saibo N.J.M."/>
            <person name="Varela M.C."/>
            <person name="Egas C."/>
            <person name="Matos J."/>
            <person name="Miguel C.M."/>
            <person name="Oliveira M.M."/>
            <person name="Ricardo C.P."/>
            <person name="Goncalves S."/>
        </authorList>
    </citation>
    <scope>NUCLEOTIDE SEQUENCE [LARGE SCALE GENOMIC DNA]</scope>
    <source>
        <strain evidence="2">cv. HL8</strain>
    </source>
</reference>
<name>A0AAW0LBT1_QUESU</name>
<accession>A0AAW0LBT1</accession>
<dbReference type="EMBL" id="PKMF04000126">
    <property type="protein sequence ID" value="KAK7848547.1"/>
    <property type="molecule type" value="Genomic_DNA"/>
</dbReference>
<dbReference type="AlphaFoldDB" id="A0AAW0LBT1"/>
<dbReference type="Proteomes" id="UP000237347">
    <property type="component" value="Unassembled WGS sequence"/>
</dbReference>
<keyword evidence="2" id="KW-1185">Reference proteome</keyword>
<organism evidence="1 2">
    <name type="scientific">Quercus suber</name>
    <name type="common">Cork oak</name>
    <dbReference type="NCBI Taxonomy" id="58331"/>
    <lineage>
        <taxon>Eukaryota</taxon>
        <taxon>Viridiplantae</taxon>
        <taxon>Streptophyta</taxon>
        <taxon>Embryophyta</taxon>
        <taxon>Tracheophyta</taxon>
        <taxon>Spermatophyta</taxon>
        <taxon>Magnoliopsida</taxon>
        <taxon>eudicotyledons</taxon>
        <taxon>Gunneridae</taxon>
        <taxon>Pentapetalae</taxon>
        <taxon>rosids</taxon>
        <taxon>fabids</taxon>
        <taxon>Fagales</taxon>
        <taxon>Fagaceae</taxon>
        <taxon>Quercus</taxon>
    </lineage>
</organism>
<comment type="caution">
    <text evidence="1">The sequence shown here is derived from an EMBL/GenBank/DDBJ whole genome shotgun (WGS) entry which is preliminary data.</text>
</comment>
<protein>
    <submittedName>
        <fullName evidence="1">Uncharacterized protein</fullName>
    </submittedName>
</protein>
<sequence>MFNNWQTPNPISGKFSSKRIKHHVLVAYAISSLRAQDQNPTYVVSRCNIVDPQAQEEAKALALLSSVYALFITECFLLKMSQSQSSITVLVTANPGITKNLLQGYVMNL</sequence>
<evidence type="ECO:0000313" key="1">
    <source>
        <dbReference type="EMBL" id="KAK7848547.1"/>
    </source>
</evidence>
<evidence type="ECO:0000313" key="2">
    <source>
        <dbReference type="Proteomes" id="UP000237347"/>
    </source>
</evidence>
<proteinExistence type="predicted"/>